<evidence type="ECO:0000313" key="3">
    <source>
        <dbReference type="EMBL" id="PZM11223.1"/>
    </source>
</evidence>
<protein>
    <recommendedName>
        <fullName evidence="5">DUF4381 domain-containing protein</fullName>
    </recommendedName>
</protein>
<keyword evidence="4" id="KW-1185">Reference proteome</keyword>
<feature type="coiled-coil region" evidence="1">
    <location>
        <begin position="62"/>
        <end position="89"/>
    </location>
</feature>
<sequence length="171" mass="18963">MASASDQLAETAIRSLRDIVPPPPISWFPQTWGWLVVALMLAAAALFLFLRWFRDYRANRYRREALAELEALEGEIRDLATRRHALQSLAVLLKRVALAAWPRADVASLSGGAWVQFLHSREDGGVGEALATILDDLEYHGDADTNILPQNLAGDVVVAARKWIEGHHVST</sequence>
<dbReference type="OrthoDB" id="283083at2"/>
<reference evidence="3 4" key="1">
    <citation type="journal article" date="2018" name="Sci. Rep.">
        <title>Rhizobium tumorigenes sp. nov., a novel plant tumorigenic bacterium isolated from cane gall tumors on thornless blackberry.</title>
        <authorList>
            <person name="Kuzmanovi N."/>
            <person name="Smalla K."/>
            <person name="Gronow S."/>
            <person name="PuBawska J."/>
        </authorList>
    </citation>
    <scope>NUCLEOTIDE SEQUENCE [LARGE SCALE GENOMIC DNA]</scope>
    <source>
        <strain evidence="3 4">CCBAU 85046</strain>
    </source>
</reference>
<proteinExistence type="predicted"/>
<keyword evidence="2" id="KW-0812">Transmembrane</keyword>
<evidence type="ECO:0008006" key="5">
    <source>
        <dbReference type="Google" id="ProtNLM"/>
    </source>
</evidence>
<comment type="caution">
    <text evidence="3">The sequence shown here is derived from an EMBL/GenBank/DDBJ whole genome shotgun (WGS) entry which is preliminary data.</text>
</comment>
<dbReference type="EMBL" id="PCDP01000040">
    <property type="protein sequence ID" value="PZM11223.1"/>
    <property type="molecule type" value="Genomic_DNA"/>
</dbReference>
<dbReference type="RefSeq" id="WP_111162159.1">
    <property type="nucleotide sequence ID" value="NZ_PCDP01000040.1"/>
</dbReference>
<dbReference type="InterPro" id="IPR025489">
    <property type="entry name" value="DUF4381"/>
</dbReference>
<evidence type="ECO:0000313" key="4">
    <source>
        <dbReference type="Proteomes" id="UP000248925"/>
    </source>
</evidence>
<accession>A0A2W4EHY6</accession>
<keyword evidence="1" id="KW-0175">Coiled coil</keyword>
<dbReference type="AlphaFoldDB" id="A0A2W4EHY6"/>
<dbReference type="Pfam" id="PF14316">
    <property type="entry name" value="DUF4381"/>
    <property type="match status" value="1"/>
</dbReference>
<gene>
    <name evidence="3" type="ORF">CPY51_20905</name>
</gene>
<keyword evidence="2" id="KW-0472">Membrane</keyword>
<organism evidence="3 4">
    <name type="scientific">Rhizobium tubonense</name>
    <dbReference type="NCBI Taxonomy" id="484088"/>
    <lineage>
        <taxon>Bacteria</taxon>
        <taxon>Pseudomonadati</taxon>
        <taxon>Pseudomonadota</taxon>
        <taxon>Alphaproteobacteria</taxon>
        <taxon>Hyphomicrobiales</taxon>
        <taxon>Rhizobiaceae</taxon>
        <taxon>Rhizobium/Agrobacterium group</taxon>
        <taxon>Rhizobium</taxon>
    </lineage>
</organism>
<evidence type="ECO:0000256" key="1">
    <source>
        <dbReference type="SAM" id="Coils"/>
    </source>
</evidence>
<keyword evidence="2" id="KW-1133">Transmembrane helix</keyword>
<evidence type="ECO:0000256" key="2">
    <source>
        <dbReference type="SAM" id="Phobius"/>
    </source>
</evidence>
<dbReference type="Proteomes" id="UP000248925">
    <property type="component" value="Unassembled WGS sequence"/>
</dbReference>
<name>A0A2W4EHY6_9HYPH</name>
<feature type="transmembrane region" description="Helical" evidence="2">
    <location>
        <begin position="32"/>
        <end position="53"/>
    </location>
</feature>